<protein>
    <recommendedName>
        <fullName evidence="5">Secreted protein</fullName>
    </recommendedName>
</protein>
<evidence type="ECO:0000313" key="4">
    <source>
        <dbReference type="Proteomes" id="UP000002139"/>
    </source>
</evidence>
<dbReference type="PROSITE" id="PS51257">
    <property type="entry name" value="PROKAR_LIPOPROTEIN"/>
    <property type="match status" value="1"/>
</dbReference>
<feature type="region of interest" description="Disordered" evidence="1">
    <location>
        <begin position="58"/>
        <end position="85"/>
    </location>
</feature>
<dbReference type="EMBL" id="AM746676">
    <property type="protein sequence ID" value="CAN92211.1"/>
    <property type="molecule type" value="Genomic_DNA"/>
</dbReference>
<gene>
    <name evidence="3" type="ordered locus">sce2052</name>
</gene>
<dbReference type="KEGG" id="scl:sce2052"/>
<accession>A9FUW5</accession>
<dbReference type="HOGENOM" id="CLU_741666_0_0_7"/>
<feature type="compositionally biased region" description="Low complexity" evidence="1">
    <location>
        <begin position="58"/>
        <end position="74"/>
    </location>
</feature>
<dbReference type="Proteomes" id="UP000002139">
    <property type="component" value="Chromosome"/>
</dbReference>
<sequence>MHTRWRWVTASTLAAVALSGLAGCEGEKSKAQVAADAGALDAGPALPVVGGKLGAELAEAASGSTEKKGPAAAGGAAGGPPESGVFSASEAAAALPKDVPYKIEVIGDGSEPRAKLAPKIDPKSEQKLDITLGLRMGGPQGLPNLELGVSFKAEKPADAPKEGAAAPAAPTRVIAKITSATLASMSIGGPPKQLADALAKLRGSALRYELSPANVVGNLHFELSKDADPGLQPLIGALGEAITLLTPPLPDKPVGAGAYWMVTDRVVASGAQLPVLRYRVFKIEKVEGGVVSFSVDTRQYAEGADLKLPSPNGEVTMTIDRLDSSGKGTLTWSPSSFAPGVADASQRLQALLVPPGATGQQAAQRSVAQVELTAKFASPAAP</sequence>
<organism evidence="3 4">
    <name type="scientific">Sorangium cellulosum (strain So ce56)</name>
    <name type="common">Polyangium cellulosum (strain So ce56)</name>
    <dbReference type="NCBI Taxonomy" id="448385"/>
    <lineage>
        <taxon>Bacteria</taxon>
        <taxon>Pseudomonadati</taxon>
        <taxon>Myxococcota</taxon>
        <taxon>Polyangia</taxon>
        <taxon>Polyangiales</taxon>
        <taxon>Polyangiaceae</taxon>
        <taxon>Sorangium</taxon>
    </lineage>
</organism>
<proteinExistence type="predicted"/>
<evidence type="ECO:0000256" key="2">
    <source>
        <dbReference type="SAM" id="SignalP"/>
    </source>
</evidence>
<dbReference type="OrthoDB" id="5498028at2"/>
<evidence type="ECO:0000256" key="1">
    <source>
        <dbReference type="SAM" id="MobiDB-lite"/>
    </source>
</evidence>
<keyword evidence="2" id="KW-0732">Signal</keyword>
<feature type="signal peptide" evidence="2">
    <location>
        <begin position="1"/>
        <end position="22"/>
    </location>
</feature>
<name>A9FUW5_SORC5</name>
<keyword evidence="4" id="KW-1185">Reference proteome</keyword>
<evidence type="ECO:0008006" key="5">
    <source>
        <dbReference type="Google" id="ProtNLM"/>
    </source>
</evidence>
<reference evidence="3 4" key="1">
    <citation type="journal article" date="2007" name="Nat. Biotechnol.">
        <title>Complete genome sequence of the myxobacterium Sorangium cellulosum.</title>
        <authorList>
            <person name="Schneiker S."/>
            <person name="Perlova O."/>
            <person name="Kaiser O."/>
            <person name="Gerth K."/>
            <person name="Alici A."/>
            <person name="Altmeyer M.O."/>
            <person name="Bartels D."/>
            <person name="Bekel T."/>
            <person name="Beyer S."/>
            <person name="Bode E."/>
            <person name="Bode H.B."/>
            <person name="Bolten C.J."/>
            <person name="Choudhuri J.V."/>
            <person name="Doss S."/>
            <person name="Elnakady Y.A."/>
            <person name="Frank B."/>
            <person name="Gaigalat L."/>
            <person name="Goesmann A."/>
            <person name="Groeger C."/>
            <person name="Gross F."/>
            <person name="Jelsbak L."/>
            <person name="Jelsbak L."/>
            <person name="Kalinowski J."/>
            <person name="Kegler C."/>
            <person name="Knauber T."/>
            <person name="Konietzny S."/>
            <person name="Kopp M."/>
            <person name="Krause L."/>
            <person name="Krug D."/>
            <person name="Linke B."/>
            <person name="Mahmud T."/>
            <person name="Martinez-Arias R."/>
            <person name="McHardy A.C."/>
            <person name="Merai M."/>
            <person name="Meyer F."/>
            <person name="Mormann S."/>
            <person name="Munoz-Dorado J."/>
            <person name="Perez J."/>
            <person name="Pradella S."/>
            <person name="Rachid S."/>
            <person name="Raddatz G."/>
            <person name="Rosenau F."/>
            <person name="Rueckert C."/>
            <person name="Sasse F."/>
            <person name="Scharfe M."/>
            <person name="Schuster S.C."/>
            <person name="Suen G."/>
            <person name="Treuner-Lange A."/>
            <person name="Velicer G.J."/>
            <person name="Vorholter F.-J."/>
            <person name="Weissman K.J."/>
            <person name="Welch R.D."/>
            <person name="Wenzel S.C."/>
            <person name="Whitworth D.E."/>
            <person name="Wilhelm S."/>
            <person name="Wittmann C."/>
            <person name="Bloecker H."/>
            <person name="Puehler A."/>
            <person name="Mueller R."/>
        </authorList>
    </citation>
    <scope>NUCLEOTIDE SEQUENCE [LARGE SCALE GENOMIC DNA]</scope>
    <source>
        <strain evidence="4">So ce56</strain>
    </source>
</reference>
<dbReference type="BioCyc" id="SCEL448385:SCE_RS10550-MONOMER"/>
<feature type="chain" id="PRO_5002738779" description="Secreted protein" evidence="2">
    <location>
        <begin position="23"/>
        <end position="382"/>
    </location>
</feature>
<dbReference type="RefSeq" id="WP_012234687.1">
    <property type="nucleotide sequence ID" value="NC_010162.1"/>
</dbReference>
<dbReference type="STRING" id="448385.sce2052"/>
<dbReference type="AlphaFoldDB" id="A9FUW5"/>
<evidence type="ECO:0000313" key="3">
    <source>
        <dbReference type="EMBL" id="CAN92211.1"/>
    </source>
</evidence>